<protein>
    <submittedName>
        <fullName evidence="1">Uncharacterized protein</fullName>
    </submittedName>
</protein>
<evidence type="ECO:0000313" key="1">
    <source>
        <dbReference type="EMBL" id="CAL1239764.1"/>
    </source>
</evidence>
<proteinExistence type="predicted"/>
<evidence type="ECO:0000313" key="2">
    <source>
        <dbReference type="Proteomes" id="UP001497493"/>
    </source>
</evidence>
<organism evidence="1 2">
    <name type="scientific">Candidatus Methylocalor cossyra</name>
    <dbReference type="NCBI Taxonomy" id="3108543"/>
    <lineage>
        <taxon>Bacteria</taxon>
        <taxon>Pseudomonadati</taxon>
        <taxon>Pseudomonadota</taxon>
        <taxon>Gammaproteobacteria</taxon>
        <taxon>Methylococcales</taxon>
        <taxon>Methylococcaceae</taxon>
        <taxon>Candidatus Methylocalor</taxon>
    </lineage>
</organism>
<dbReference type="EMBL" id="OZ026884">
    <property type="protein sequence ID" value="CAL1239764.1"/>
    <property type="molecule type" value="Genomic_DNA"/>
</dbReference>
<keyword evidence="2" id="KW-1185">Reference proteome</keyword>
<accession>A0ABM9NGL2</accession>
<reference evidence="1 2" key="1">
    <citation type="submission" date="2024-04" db="EMBL/GenBank/DDBJ databases">
        <authorList>
            <person name="Cremers G."/>
        </authorList>
    </citation>
    <scope>NUCLEOTIDE SEQUENCE [LARGE SCALE GENOMIC DNA]</scope>
    <source>
        <strain evidence="1">MeCH1-AG</strain>
    </source>
</reference>
<sequence length="114" mass="12600">MAAFGHAAILVGAGKGRPNSFRLRIGDRPRRRQINRPFALGFGTAVPLPPRSAPFSLFQTEHDWAQTRLRRPVSGTAPALRPDGKRLASVGQRWFLPLATRLKPISGILSPRLR</sequence>
<gene>
    <name evidence="1" type="ORF">MECH1_V1_0988</name>
</gene>
<name>A0ABM9NGL2_9GAMM</name>
<dbReference type="Proteomes" id="UP001497493">
    <property type="component" value="Chromosome"/>
</dbReference>